<name>A0ABZ1JBX9_9ACTN</name>
<accession>A0ABZ1JBX9</accession>
<proteinExistence type="predicted"/>
<gene>
    <name evidence="2" type="ORF">OG288_12430</name>
</gene>
<evidence type="ECO:0000313" key="2">
    <source>
        <dbReference type="EMBL" id="WTP49040.1"/>
    </source>
</evidence>
<dbReference type="SUPFAM" id="SSF47413">
    <property type="entry name" value="lambda repressor-like DNA-binding domains"/>
    <property type="match status" value="1"/>
</dbReference>
<dbReference type="Pfam" id="PF13560">
    <property type="entry name" value="HTH_31"/>
    <property type="match status" value="1"/>
</dbReference>
<dbReference type="PROSITE" id="PS50943">
    <property type="entry name" value="HTH_CROC1"/>
    <property type="match status" value="1"/>
</dbReference>
<evidence type="ECO:0000313" key="3">
    <source>
        <dbReference type="Proteomes" id="UP001432166"/>
    </source>
</evidence>
<evidence type="ECO:0000259" key="1">
    <source>
        <dbReference type="PROSITE" id="PS50943"/>
    </source>
</evidence>
<organism evidence="2 3">
    <name type="scientific">Streptomyces tauricus</name>
    <dbReference type="NCBI Taxonomy" id="68274"/>
    <lineage>
        <taxon>Bacteria</taxon>
        <taxon>Bacillati</taxon>
        <taxon>Actinomycetota</taxon>
        <taxon>Actinomycetes</taxon>
        <taxon>Kitasatosporales</taxon>
        <taxon>Streptomycetaceae</taxon>
        <taxon>Streptomyces</taxon>
        <taxon>Streptomyces aurantiacus group</taxon>
    </lineage>
</organism>
<dbReference type="InterPro" id="IPR010982">
    <property type="entry name" value="Lambda_DNA-bd_dom_sf"/>
</dbReference>
<dbReference type="Pfam" id="PF19054">
    <property type="entry name" value="DUF5753"/>
    <property type="match status" value="1"/>
</dbReference>
<keyword evidence="3" id="KW-1185">Reference proteome</keyword>
<dbReference type="InterPro" id="IPR001387">
    <property type="entry name" value="Cro/C1-type_HTH"/>
</dbReference>
<protein>
    <submittedName>
        <fullName evidence="2">Helix-turn-helix domain-containing protein</fullName>
    </submittedName>
</protein>
<dbReference type="Proteomes" id="UP001432166">
    <property type="component" value="Chromosome"/>
</dbReference>
<dbReference type="EMBL" id="CP108133">
    <property type="protein sequence ID" value="WTP49040.1"/>
    <property type="molecule type" value="Genomic_DNA"/>
</dbReference>
<dbReference type="CDD" id="cd00093">
    <property type="entry name" value="HTH_XRE"/>
    <property type="match status" value="1"/>
</dbReference>
<dbReference type="SMART" id="SM00530">
    <property type="entry name" value="HTH_XRE"/>
    <property type="match status" value="1"/>
</dbReference>
<dbReference type="Gene3D" id="1.10.260.40">
    <property type="entry name" value="lambda repressor-like DNA-binding domains"/>
    <property type="match status" value="1"/>
</dbReference>
<dbReference type="InterPro" id="IPR043917">
    <property type="entry name" value="DUF5753"/>
</dbReference>
<sequence length="282" mass="31057">MTTDLDGSGTAASSEPEDSLKTFGSVLKALREAEGLTQEEFAPRVRYSTAYVAKIEQGKRFPPETLPGRAGEALGPVAGKVLAAAAKSLRRKAGLASWFLQWAGIEEEAITLYAYECRGIPGLLQPEWYIRALFERQLPPLTADQIGRQVAARTERQQLLSERPNTAFSFIIEQCILERHVGGTAVTKAVIDHLLELGRRTNIEIQIMPTRQEDHTGIDGQMYLAESPGNQWFGYVEGHRSSALIAASSEVSILLQRYGKLRSQALDCRATVSLLEQMRGAL</sequence>
<dbReference type="RefSeq" id="WP_328937456.1">
    <property type="nucleotide sequence ID" value="NZ_CP108133.1"/>
</dbReference>
<feature type="domain" description="HTH cro/C1-type" evidence="1">
    <location>
        <begin position="27"/>
        <end position="62"/>
    </location>
</feature>
<reference evidence="2" key="1">
    <citation type="submission" date="2022-10" db="EMBL/GenBank/DDBJ databases">
        <title>The complete genomes of actinobacterial strains from the NBC collection.</title>
        <authorList>
            <person name="Joergensen T.S."/>
            <person name="Alvarez Arevalo M."/>
            <person name="Sterndorff E.B."/>
            <person name="Faurdal D."/>
            <person name="Vuksanovic O."/>
            <person name="Mourched A.-S."/>
            <person name="Charusanti P."/>
            <person name="Shaw S."/>
            <person name="Blin K."/>
            <person name="Weber T."/>
        </authorList>
    </citation>
    <scope>NUCLEOTIDE SEQUENCE</scope>
    <source>
        <strain evidence="2">NBC_00189</strain>
    </source>
</reference>